<evidence type="ECO:0000313" key="7">
    <source>
        <dbReference type="EMBL" id="NEI72050.1"/>
    </source>
</evidence>
<feature type="transmembrane region" description="Helical" evidence="6">
    <location>
        <begin position="199"/>
        <end position="218"/>
    </location>
</feature>
<dbReference type="InterPro" id="IPR030191">
    <property type="entry name" value="CodB"/>
</dbReference>
<sequence>METRPDINRDLDDFTLSRVPMGARYSWLSVAMQRFGQLSCLSQFMVGALLGYGMTFKDAFLALTLGAVILEIVSIFVGIAGQREGMSTAMLARWTGFGQHGSSLLSLVIAISLVGWFAVQNAIFASGMQSLAGGLPFWGWALACGLAVTLVVTFGFSAMAWLAYVTVPAFMVLAGWSIASALMTHSLQSLVNSAAPGPSLSLTAGATMVAGSFIIGAVVTPDMSRFNRSAFDVVRQTVVSITFGEYLVGLIGVLLAHAVGSADVVKIIVTTTSFVGIIILVASTAKINDWNLYSASLGVVNFFQNVFGVAISRTTATLVIGSCGTLLSLWGGLQQFTGFLIVLGVAIPPVGGIMIVDYFVLRRQRALLDRSAIRGAVPDTSEAWNLPGLVSWAVGFLTGFYISAGIPSINALCAAGFSYWLIQGFLAPCCAKLTSRNA</sequence>
<dbReference type="EMBL" id="WUEY01000010">
    <property type="protein sequence ID" value="NEI72050.1"/>
    <property type="molecule type" value="Genomic_DNA"/>
</dbReference>
<feature type="transmembrane region" description="Helical" evidence="6">
    <location>
        <begin position="161"/>
        <end position="179"/>
    </location>
</feature>
<keyword evidence="3 6" id="KW-0812">Transmembrane</keyword>
<feature type="transmembrane region" description="Helical" evidence="6">
    <location>
        <begin position="264"/>
        <end position="285"/>
    </location>
</feature>
<comment type="subcellular location">
    <subcellularLocation>
        <location evidence="1">Membrane</location>
        <topology evidence="1">Multi-pass membrane protein</topology>
    </subcellularLocation>
</comment>
<dbReference type="RefSeq" id="WP_163988987.1">
    <property type="nucleotide sequence ID" value="NZ_WUEY01000010.1"/>
</dbReference>
<comment type="caution">
    <text evidence="7">The sequence shown here is derived from an EMBL/GenBank/DDBJ whole genome shotgun (WGS) entry which is preliminary data.</text>
</comment>
<protein>
    <submittedName>
        <fullName evidence="7">Cytosine permease</fullName>
    </submittedName>
</protein>
<dbReference type="InterPro" id="IPR001248">
    <property type="entry name" value="Pur-cyt_permease"/>
</dbReference>
<proteinExistence type="inferred from homology"/>
<feature type="transmembrane region" description="Helical" evidence="6">
    <location>
        <begin position="306"/>
        <end position="330"/>
    </location>
</feature>
<evidence type="ECO:0000256" key="1">
    <source>
        <dbReference type="ARBA" id="ARBA00004141"/>
    </source>
</evidence>
<dbReference type="PANTHER" id="PTHR30569">
    <property type="entry name" value="CYTOSINE TRANSPORTER CODB"/>
    <property type="match status" value="1"/>
</dbReference>
<name>A0A6L9UCW1_9HYPH</name>
<dbReference type="GO" id="GO:0015209">
    <property type="term" value="F:cytosine transmembrane transporter activity"/>
    <property type="evidence" value="ECO:0007669"/>
    <property type="project" value="InterPro"/>
</dbReference>
<evidence type="ECO:0000256" key="2">
    <source>
        <dbReference type="ARBA" id="ARBA00008974"/>
    </source>
</evidence>
<evidence type="ECO:0000313" key="8">
    <source>
        <dbReference type="Proteomes" id="UP000483035"/>
    </source>
</evidence>
<feature type="transmembrane region" description="Helical" evidence="6">
    <location>
        <begin position="409"/>
        <end position="431"/>
    </location>
</feature>
<evidence type="ECO:0000256" key="3">
    <source>
        <dbReference type="ARBA" id="ARBA00022692"/>
    </source>
</evidence>
<comment type="similarity">
    <text evidence="2">Belongs to the purine-cytosine permease (2.A.39) family.</text>
</comment>
<evidence type="ECO:0000256" key="5">
    <source>
        <dbReference type="ARBA" id="ARBA00023136"/>
    </source>
</evidence>
<dbReference type="GO" id="GO:0005886">
    <property type="term" value="C:plasma membrane"/>
    <property type="evidence" value="ECO:0007669"/>
    <property type="project" value="TreeGrafter"/>
</dbReference>
<dbReference type="PANTHER" id="PTHR30569:SF0">
    <property type="entry name" value="CYTOSINE PERMEASE"/>
    <property type="match status" value="1"/>
</dbReference>
<keyword evidence="4 6" id="KW-1133">Transmembrane helix</keyword>
<feature type="transmembrane region" description="Helical" evidence="6">
    <location>
        <begin position="102"/>
        <end position="125"/>
    </location>
</feature>
<feature type="transmembrane region" description="Helical" evidence="6">
    <location>
        <begin position="336"/>
        <end position="361"/>
    </location>
</feature>
<dbReference type="Gene3D" id="1.10.4160.10">
    <property type="entry name" value="Hydantoin permease"/>
    <property type="match status" value="1"/>
</dbReference>
<reference evidence="7 8" key="1">
    <citation type="submission" date="2019-12" db="EMBL/GenBank/DDBJ databases">
        <title>Rhizobium genotypes associated with high levels of biological nitrogen fixation by grain legumes in a temperate-maritime cropping system.</title>
        <authorList>
            <person name="Maluk M."/>
            <person name="Francesc Ferrando Molina F."/>
            <person name="Lopez Del Egido L."/>
            <person name="Lafos M."/>
            <person name="Langarica-Fuentes A."/>
            <person name="Gebre Yohannes G."/>
            <person name="Young M.W."/>
            <person name="Martin P."/>
            <person name="Gantlett R."/>
            <person name="Kenicer G."/>
            <person name="Hawes C."/>
            <person name="Begg G.S."/>
            <person name="Quilliam R.S."/>
            <person name="Squire G.R."/>
            <person name="Poole P.S."/>
            <person name="Young P.W."/>
            <person name="Iannetta P.M."/>
            <person name="James E.K."/>
        </authorList>
    </citation>
    <scope>NUCLEOTIDE SEQUENCE [LARGE SCALE GENOMIC DNA]</scope>
    <source>
        <strain evidence="7 8">JHI1118</strain>
    </source>
</reference>
<feature type="transmembrane region" description="Helical" evidence="6">
    <location>
        <begin position="238"/>
        <end position="258"/>
    </location>
</feature>
<evidence type="ECO:0000256" key="6">
    <source>
        <dbReference type="SAM" id="Phobius"/>
    </source>
</evidence>
<dbReference type="AlphaFoldDB" id="A0A6L9UCW1"/>
<dbReference type="Pfam" id="PF02133">
    <property type="entry name" value="Transp_cyt_pur"/>
    <property type="match status" value="1"/>
</dbReference>
<feature type="transmembrane region" description="Helical" evidence="6">
    <location>
        <begin position="137"/>
        <end position="156"/>
    </location>
</feature>
<feature type="transmembrane region" description="Helical" evidence="6">
    <location>
        <begin position="60"/>
        <end position="81"/>
    </location>
</feature>
<organism evidence="7 8">
    <name type="scientific">Rhizobium lusitanum</name>
    <dbReference type="NCBI Taxonomy" id="293958"/>
    <lineage>
        <taxon>Bacteria</taxon>
        <taxon>Pseudomonadati</taxon>
        <taxon>Pseudomonadota</taxon>
        <taxon>Alphaproteobacteria</taxon>
        <taxon>Hyphomicrobiales</taxon>
        <taxon>Rhizobiaceae</taxon>
        <taxon>Rhizobium/Agrobacterium group</taxon>
        <taxon>Rhizobium</taxon>
    </lineage>
</organism>
<dbReference type="CDD" id="cd11484">
    <property type="entry name" value="SLC-NCS1sbd_CobB-like"/>
    <property type="match status" value="1"/>
</dbReference>
<feature type="transmembrane region" description="Helical" evidence="6">
    <location>
        <begin position="35"/>
        <end position="54"/>
    </location>
</feature>
<keyword evidence="5 6" id="KW-0472">Membrane</keyword>
<evidence type="ECO:0000256" key="4">
    <source>
        <dbReference type="ARBA" id="ARBA00022989"/>
    </source>
</evidence>
<dbReference type="Proteomes" id="UP000483035">
    <property type="component" value="Unassembled WGS sequence"/>
</dbReference>
<accession>A0A6L9UCW1</accession>
<gene>
    <name evidence="7" type="ORF">GR212_20920</name>
</gene>